<dbReference type="GO" id="GO:0000480">
    <property type="term" value="P:endonucleolytic cleavage in 5'-ETS of tricistronic rRNA transcript (SSU-rRNA, 5.8S rRNA, LSU-rRNA)"/>
    <property type="evidence" value="ECO:0007669"/>
    <property type="project" value="TreeGrafter"/>
</dbReference>
<dbReference type="InterPro" id="IPR011989">
    <property type="entry name" value="ARM-like"/>
</dbReference>
<dbReference type="AlphaFoldDB" id="A0A433PQ55"/>
<evidence type="ECO:0000313" key="7">
    <source>
        <dbReference type="Proteomes" id="UP000274822"/>
    </source>
</evidence>
<dbReference type="Pfam" id="PF22493">
    <property type="entry name" value="PUF_NOP9"/>
    <property type="match status" value="2"/>
</dbReference>
<dbReference type="EMBL" id="RBNJ01021475">
    <property type="protein sequence ID" value="RUS19636.1"/>
    <property type="molecule type" value="Genomic_DNA"/>
</dbReference>
<dbReference type="PANTHER" id="PTHR13102">
    <property type="entry name" value="NUCLEOLAR PROTEIN 9"/>
    <property type="match status" value="1"/>
</dbReference>
<dbReference type="GO" id="GO:0000056">
    <property type="term" value="P:ribosomal small subunit export from nucleus"/>
    <property type="evidence" value="ECO:0007669"/>
    <property type="project" value="TreeGrafter"/>
</dbReference>
<dbReference type="InterPro" id="IPR001313">
    <property type="entry name" value="Pumilio_RNA-bd_rpt"/>
</dbReference>
<evidence type="ECO:0000256" key="5">
    <source>
        <dbReference type="SAM" id="MobiDB-lite"/>
    </source>
</evidence>
<evidence type="ECO:0000313" key="6">
    <source>
        <dbReference type="EMBL" id="RUS19636.1"/>
    </source>
</evidence>
<gene>
    <name evidence="6" type="ORF">BC938DRAFT_475693</name>
</gene>
<reference evidence="6 7" key="1">
    <citation type="journal article" date="2018" name="New Phytol.">
        <title>Phylogenomics of Endogonaceae and evolution of mycorrhizas within Mucoromycota.</title>
        <authorList>
            <person name="Chang Y."/>
            <person name="Desiro A."/>
            <person name="Na H."/>
            <person name="Sandor L."/>
            <person name="Lipzen A."/>
            <person name="Clum A."/>
            <person name="Barry K."/>
            <person name="Grigoriev I.V."/>
            <person name="Martin F.M."/>
            <person name="Stajich J.E."/>
            <person name="Smith M.E."/>
            <person name="Bonito G."/>
            <person name="Spatafora J.W."/>
        </authorList>
    </citation>
    <scope>NUCLEOTIDE SEQUENCE [LARGE SCALE GENOMIC DNA]</scope>
    <source>
        <strain evidence="6 7">AD002</strain>
    </source>
</reference>
<feature type="region of interest" description="Disordered" evidence="5">
    <location>
        <begin position="1"/>
        <end position="45"/>
    </location>
</feature>
<feature type="compositionally biased region" description="Basic residues" evidence="5">
    <location>
        <begin position="1"/>
        <end position="17"/>
    </location>
</feature>
<keyword evidence="7" id="KW-1185">Reference proteome</keyword>
<evidence type="ECO:0000256" key="2">
    <source>
        <dbReference type="ARBA" id="ARBA00022737"/>
    </source>
</evidence>
<dbReference type="GO" id="GO:0030688">
    <property type="term" value="C:preribosome, small subunit precursor"/>
    <property type="evidence" value="ECO:0007669"/>
    <property type="project" value="TreeGrafter"/>
</dbReference>
<name>A0A433PQ55_9FUNG</name>
<dbReference type="Gene3D" id="1.25.10.10">
    <property type="entry name" value="Leucine-rich Repeat Variant"/>
    <property type="match status" value="1"/>
</dbReference>
<keyword evidence="2" id="KW-0677">Repeat</keyword>
<sequence length="401" mass="45385">MAKDKKRLGRSRGKRTKKSGDNPEEVAETQPPLKWELDAQPQQIGDNHEYRQYDGESTIQRPPGYQPGQAFYGYVEPDIQQYFKNVEATLEEPKFETIEEQHLFIDNVYSEVENRELVLATDHGCSLVLEKLLRVSPDFELRVFFDKLNGRFNELFTHRFASHVCQTLLTLAADVVERECKGESKPGPGEFKEEGEGQEDLGELLSMEKLFLAMCEQLQPSLASLISDSYASHIIRVILHVLAGRRPDDEEGEVAGRGTMRSKKSAKYNEQHNNTAVKVYKLLRLSLNFNGGTEGAGLIIKMPEEIRSLNTYTPPHFYSQTHTKTKNRLVPTTFTTMLRTMTNELISGLSETVMRALAVHQVASPTLQLLLELQTNTDDGEATQNLLINRILWGIASPESE</sequence>
<accession>A0A433PQ55</accession>
<dbReference type="GO" id="GO:0005730">
    <property type="term" value="C:nucleolus"/>
    <property type="evidence" value="ECO:0007669"/>
    <property type="project" value="TreeGrafter"/>
</dbReference>
<dbReference type="GO" id="GO:0000447">
    <property type="term" value="P:endonucleolytic cleavage in ITS1 to separate SSU-rRNA from 5.8S rRNA and LSU-rRNA from tricistronic rRNA transcript (SSU-rRNA, 5.8S rRNA, LSU-rRNA)"/>
    <property type="evidence" value="ECO:0007669"/>
    <property type="project" value="TreeGrafter"/>
</dbReference>
<dbReference type="GO" id="GO:0030686">
    <property type="term" value="C:90S preribosome"/>
    <property type="evidence" value="ECO:0007669"/>
    <property type="project" value="TreeGrafter"/>
</dbReference>
<proteinExistence type="predicted"/>
<dbReference type="Proteomes" id="UP000274822">
    <property type="component" value="Unassembled WGS sequence"/>
</dbReference>
<protein>
    <recommendedName>
        <fullName evidence="1">Nucleolar protein 9</fullName>
    </recommendedName>
    <alternativeName>
        <fullName evidence="3 4">Pumilio domain-containing protein NOP9</fullName>
    </alternativeName>
</protein>
<dbReference type="GO" id="GO:0000472">
    <property type="term" value="P:endonucleolytic cleavage to generate mature 5'-end of SSU-rRNA from (SSU-rRNA, 5.8S rRNA, LSU-rRNA)"/>
    <property type="evidence" value="ECO:0007669"/>
    <property type="project" value="TreeGrafter"/>
</dbReference>
<evidence type="ECO:0000256" key="4">
    <source>
        <dbReference type="ARBA" id="ARBA00031929"/>
    </source>
</evidence>
<dbReference type="InterPro" id="IPR040000">
    <property type="entry name" value="NOP9"/>
</dbReference>
<organism evidence="6 7">
    <name type="scientific">Jimgerdemannia flammicorona</name>
    <dbReference type="NCBI Taxonomy" id="994334"/>
    <lineage>
        <taxon>Eukaryota</taxon>
        <taxon>Fungi</taxon>
        <taxon>Fungi incertae sedis</taxon>
        <taxon>Mucoromycota</taxon>
        <taxon>Mucoromycotina</taxon>
        <taxon>Endogonomycetes</taxon>
        <taxon>Endogonales</taxon>
        <taxon>Endogonaceae</taxon>
        <taxon>Jimgerdemannia</taxon>
    </lineage>
</organism>
<evidence type="ECO:0000256" key="3">
    <source>
        <dbReference type="ARBA" id="ARBA00030932"/>
    </source>
</evidence>
<dbReference type="SUPFAM" id="SSF48371">
    <property type="entry name" value="ARM repeat"/>
    <property type="match status" value="1"/>
</dbReference>
<comment type="caution">
    <text evidence="6">The sequence shown here is derived from an EMBL/GenBank/DDBJ whole genome shotgun (WGS) entry which is preliminary data.</text>
</comment>
<dbReference type="PANTHER" id="PTHR13102:SF0">
    <property type="entry name" value="NUCLEOLAR PROTEIN 9"/>
    <property type="match status" value="1"/>
</dbReference>
<evidence type="ECO:0000256" key="1">
    <source>
        <dbReference type="ARBA" id="ARBA00016427"/>
    </source>
</evidence>
<dbReference type="InterPro" id="IPR016024">
    <property type="entry name" value="ARM-type_fold"/>
</dbReference>
<dbReference type="GO" id="GO:0003723">
    <property type="term" value="F:RNA binding"/>
    <property type="evidence" value="ECO:0007669"/>
    <property type="project" value="InterPro"/>
</dbReference>